<accession>A0A9R1CR91</accession>
<sequence length="228" mass="25058">MARELVDGVWLLEVAWPEPIGANAYLVDDGDVTLVDAGLPFPRRSLSGEIERTGHALSDIDRVLLTHYDVDHVGGLARVDLDVPVYLGAPDCQLVRRSWSPPWRHHKGAFHRLVRRLYSLSGTDLRPVSDGEWIGGFRALHTPGHNPGHTVFLHSDSGTALLGDLVWRTDTGFVPPPWLDSYDTTRTTESIGRIADRRFETACPGHGRPYASGGAEALRELAAESVAE</sequence>
<dbReference type="Proteomes" id="UP001139494">
    <property type="component" value="Unassembled WGS sequence"/>
</dbReference>
<dbReference type="SMART" id="SM00849">
    <property type="entry name" value="Lactamase_B"/>
    <property type="match status" value="1"/>
</dbReference>
<dbReference type="InterPro" id="IPR050855">
    <property type="entry name" value="NDM-1-like"/>
</dbReference>
<dbReference type="InterPro" id="IPR036866">
    <property type="entry name" value="RibonucZ/Hydroxyglut_hydro"/>
</dbReference>
<dbReference type="SUPFAM" id="SSF56281">
    <property type="entry name" value="Metallo-hydrolase/oxidoreductase"/>
    <property type="match status" value="1"/>
</dbReference>
<evidence type="ECO:0000259" key="1">
    <source>
        <dbReference type="SMART" id="SM00849"/>
    </source>
</evidence>
<name>A0A9R1CR91_9EURY</name>
<protein>
    <submittedName>
        <fullName evidence="2">MBL fold metallo-hydrolase</fullName>
    </submittedName>
</protein>
<organism evidence="2 3">
    <name type="scientific">Natronomonas aquatica</name>
    <dbReference type="NCBI Taxonomy" id="2841590"/>
    <lineage>
        <taxon>Archaea</taxon>
        <taxon>Methanobacteriati</taxon>
        <taxon>Methanobacteriota</taxon>
        <taxon>Stenosarchaea group</taxon>
        <taxon>Halobacteria</taxon>
        <taxon>Halobacteriales</taxon>
        <taxon>Natronomonadaceae</taxon>
        <taxon>Natronomonas</taxon>
    </lineage>
</organism>
<evidence type="ECO:0000313" key="3">
    <source>
        <dbReference type="Proteomes" id="UP001139494"/>
    </source>
</evidence>
<dbReference type="PANTHER" id="PTHR42951:SF4">
    <property type="entry name" value="ACYL-COENZYME A THIOESTERASE MBLAC2"/>
    <property type="match status" value="1"/>
</dbReference>
<dbReference type="AlphaFoldDB" id="A0A9R1CR91"/>
<evidence type="ECO:0000313" key="2">
    <source>
        <dbReference type="EMBL" id="MCQ4332271.1"/>
    </source>
</evidence>
<reference evidence="2" key="1">
    <citation type="journal article" date="2023" name="Front. Microbiol.">
        <title>Genomic-based phylogenetic and metabolic analyses of the genus Natronomonas, and description of Natronomonas aquatica sp. nov.</title>
        <authorList>
            <person name="Garcia-Roldan A."/>
            <person name="Duran-Viseras A."/>
            <person name="de la Haba R.R."/>
            <person name="Corral P."/>
            <person name="Sanchez-Porro C."/>
            <person name="Ventosa A."/>
        </authorList>
    </citation>
    <scope>NUCLEOTIDE SEQUENCE</scope>
    <source>
        <strain evidence="2">F2-12</strain>
    </source>
</reference>
<dbReference type="EMBL" id="JAHLKM010000002">
    <property type="protein sequence ID" value="MCQ4332271.1"/>
    <property type="molecule type" value="Genomic_DNA"/>
</dbReference>
<dbReference type="RefSeq" id="WP_256028194.1">
    <property type="nucleotide sequence ID" value="NZ_JAHLKM010000002.1"/>
</dbReference>
<feature type="domain" description="Metallo-beta-lactamase" evidence="1">
    <location>
        <begin position="21"/>
        <end position="206"/>
    </location>
</feature>
<keyword evidence="3" id="KW-1185">Reference proteome</keyword>
<dbReference type="PANTHER" id="PTHR42951">
    <property type="entry name" value="METALLO-BETA-LACTAMASE DOMAIN-CONTAINING"/>
    <property type="match status" value="1"/>
</dbReference>
<dbReference type="InterPro" id="IPR001279">
    <property type="entry name" value="Metallo-B-lactamas"/>
</dbReference>
<comment type="caution">
    <text evidence="2">The sequence shown here is derived from an EMBL/GenBank/DDBJ whole genome shotgun (WGS) entry which is preliminary data.</text>
</comment>
<gene>
    <name evidence="2" type="ORF">KM295_01960</name>
</gene>
<dbReference type="Gene3D" id="3.60.15.10">
    <property type="entry name" value="Ribonuclease Z/Hydroxyacylglutathione hydrolase-like"/>
    <property type="match status" value="1"/>
</dbReference>
<dbReference type="Pfam" id="PF00753">
    <property type="entry name" value="Lactamase_B"/>
    <property type="match status" value="1"/>
</dbReference>
<dbReference type="CDD" id="cd07721">
    <property type="entry name" value="yflN-like_MBL-fold"/>
    <property type="match status" value="1"/>
</dbReference>
<proteinExistence type="predicted"/>